<sequence>MEWKACLVLTLLTTSLLCGCLARQEFPAPTDSSTDASIRLTLLTEENPPYNYRDTNGDISGSSTEVVKEILRRLNQDTDLEIVPWSVGYGRTLAEPVTGLYSTARTPERDSLFRWVGPIESYHFTFYARNGSGISLPSLEAARNAGVIGVVRDDTRHQYLVARNMNTLLLFPDDEACVRALMNGEIDLWLGSSDTAPETARRAGVSPEDLALLYQVTQVELFIAFNRETPEPLIRAWQDTLDEMKSDGSYPAILARYGRTSAAGMQPVMAPGDFSVPGETALTALTTLIDQRFYGIARSFEVLALTDEVKSGDWERIRPLLARLEKSDESARYWYARPDGSYYTTVDGLASASLFNRPYFPTVLAGNASLGTVVVSHSTGRSTGIVAVPVMDGNRVTGILGASVYLDLLTGELNDDLPLPATLYFFALDPSGTLSLHSDVQKIGQTISMQGSSEVVSAMEEILHREEGTVSYTAEGWHREVIFGTAPVTGWSCALGWITGTGEG</sequence>
<evidence type="ECO:0000313" key="2">
    <source>
        <dbReference type="EMBL" id="KUG15573.1"/>
    </source>
</evidence>
<evidence type="ECO:0000259" key="1">
    <source>
        <dbReference type="SMART" id="SM00062"/>
    </source>
</evidence>
<accession>A0A0W8F3Z1</accession>
<gene>
    <name evidence="2" type="ORF">ASZ90_014777</name>
</gene>
<protein>
    <submittedName>
        <fullName evidence="2">Abc-type amino acid transport, signal transduction system, periplasmic component/domain</fullName>
    </submittedName>
</protein>
<dbReference type="Gene3D" id="3.30.450.20">
    <property type="entry name" value="PAS domain"/>
    <property type="match status" value="1"/>
</dbReference>
<dbReference type="PANTHER" id="PTHR38834">
    <property type="entry name" value="PERIPLASMIC SUBSTRATE BINDING PROTEIN FAMILY 3"/>
    <property type="match status" value="1"/>
</dbReference>
<name>A0A0W8F3Z1_9ZZZZ</name>
<feature type="domain" description="Solute-binding protein family 3/N-terminal" evidence="1">
    <location>
        <begin position="39"/>
        <end position="261"/>
    </location>
</feature>
<dbReference type="PANTHER" id="PTHR38834:SF3">
    <property type="entry name" value="SOLUTE-BINDING PROTEIN FAMILY 3_N-TERMINAL DOMAIN-CONTAINING PROTEIN"/>
    <property type="match status" value="1"/>
</dbReference>
<dbReference type="EMBL" id="LNQE01001549">
    <property type="protein sequence ID" value="KUG15573.1"/>
    <property type="molecule type" value="Genomic_DNA"/>
</dbReference>
<reference evidence="2" key="1">
    <citation type="journal article" date="2015" name="Proc. Natl. Acad. Sci. U.S.A.">
        <title>Networks of energetic and metabolic interactions define dynamics in microbial communities.</title>
        <authorList>
            <person name="Embree M."/>
            <person name="Liu J.K."/>
            <person name="Al-Bassam M.M."/>
            <person name="Zengler K."/>
        </authorList>
    </citation>
    <scope>NUCLEOTIDE SEQUENCE</scope>
</reference>
<dbReference type="SUPFAM" id="SSF53850">
    <property type="entry name" value="Periplasmic binding protein-like II"/>
    <property type="match status" value="1"/>
</dbReference>
<organism evidence="2">
    <name type="scientific">hydrocarbon metagenome</name>
    <dbReference type="NCBI Taxonomy" id="938273"/>
    <lineage>
        <taxon>unclassified sequences</taxon>
        <taxon>metagenomes</taxon>
        <taxon>ecological metagenomes</taxon>
    </lineage>
</organism>
<dbReference type="Pfam" id="PF00497">
    <property type="entry name" value="SBP_bac_3"/>
    <property type="match status" value="1"/>
</dbReference>
<dbReference type="SMART" id="SM00062">
    <property type="entry name" value="PBPb"/>
    <property type="match status" value="1"/>
</dbReference>
<dbReference type="Gene3D" id="3.40.190.10">
    <property type="entry name" value="Periplasmic binding protein-like II"/>
    <property type="match status" value="2"/>
</dbReference>
<proteinExistence type="predicted"/>
<dbReference type="AlphaFoldDB" id="A0A0W8F3Z1"/>
<comment type="caution">
    <text evidence="2">The sequence shown here is derived from an EMBL/GenBank/DDBJ whole genome shotgun (WGS) entry which is preliminary data.</text>
</comment>
<dbReference type="InterPro" id="IPR001638">
    <property type="entry name" value="Solute-binding_3/MltF_N"/>
</dbReference>
<dbReference type="PROSITE" id="PS51257">
    <property type="entry name" value="PROKAR_LIPOPROTEIN"/>
    <property type="match status" value="1"/>
</dbReference>